<reference evidence="2 3" key="1">
    <citation type="submission" date="2019-02" db="EMBL/GenBank/DDBJ databases">
        <title>Genome sequencing of the rare red list fungi Dentipellis fragilis.</title>
        <authorList>
            <person name="Buettner E."/>
            <person name="Kellner H."/>
        </authorList>
    </citation>
    <scope>NUCLEOTIDE SEQUENCE [LARGE SCALE GENOMIC DNA]</scope>
    <source>
        <strain evidence="2 3">DSM 105465</strain>
    </source>
</reference>
<evidence type="ECO:0000256" key="1">
    <source>
        <dbReference type="SAM" id="MobiDB-lite"/>
    </source>
</evidence>
<accession>A0A4Y9YBY1</accession>
<evidence type="ECO:0000313" key="3">
    <source>
        <dbReference type="Proteomes" id="UP000298327"/>
    </source>
</evidence>
<evidence type="ECO:0000313" key="2">
    <source>
        <dbReference type="EMBL" id="TFY59398.1"/>
    </source>
</evidence>
<proteinExistence type="predicted"/>
<keyword evidence="3" id="KW-1185">Reference proteome</keyword>
<feature type="region of interest" description="Disordered" evidence="1">
    <location>
        <begin position="77"/>
        <end position="104"/>
    </location>
</feature>
<feature type="region of interest" description="Disordered" evidence="1">
    <location>
        <begin position="336"/>
        <end position="365"/>
    </location>
</feature>
<dbReference type="Proteomes" id="UP000298327">
    <property type="component" value="Unassembled WGS sequence"/>
</dbReference>
<dbReference type="EMBL" id="SEOQ01000622">
    <property type="protein sequence ID" value="TFY59398.1"/>
    <property type="molecule type" value="Genomic_DNA"/>
</dbReference>
<gene>
    <name evidence="2" type="ORF">EVG20_g7804</name>
</gene>
<feature type="region of interest" description="Disordered" evidence="1">
    <location>
        <begin position="149"/>
        <end position="178"/>
    </location>
</feature>
<organism evidence="2 3">
    <name type="scientific">Dentipellis fragilis</name>
    <dbReference type="NCBI Taxonomy" id="205917"/>
    <lineage>
        <taxon>Eukaryota</taxon>
        <taxon>Fungi</taxon>
        <taxon>Dikarya</taxon>
        <taxon>Basidiomycota</taxon>
        <taxon>Agaricomycotina</taxon>
        <taxon>Agaricomycetes</taxon>
        <taxon>Russulales</taxon>
        <taxon>Hericiaceae</taxon>
        <taxon>Dentipellis</taxon>
    </lineage>
</organism>
<sequence length="603" mass="66059">MAVSRVDSAALTRSLAPSLPRSLKPLYTTSTCSDVQPALFHRFLATECPPKPPKIVLPVPLPPPLAQNTHLAFPSSAVEPQGAEKPQSMPHTDEKSRTSPRCNSPVALSARFRGLRCLVFFPFSSPPVHLGVAPNLTLRVQKTMLPAASVSGKAPGRPCLLSGTRTPPRTTRKLSERKLAQAGRVPNTPEMCLRQPASPEFRHAIAHAGSLPDRRHRACDGRRRFANTAATPVRGPMLPKIHGPTGIHEAPRESCIALFAPAAFHGVNVRRDLNGVQMHERTDAMPRPTFCSPQRRRNAIEQCSPLAAGQNAVNFRCKIRSTHALGFAQHIAPHTISESRPSARRSPRGKFSVQGSPSCTPTHGRRLRHTARCAGKIPQIRRYQRPRVQSPDFLCRDTVVSSPACKHSKSSGTPRGSEFASHTDTRWATAQRVRFQQPPLLVPARGVCVNDELKTTARFNAARHWAALDHRATLAARHGTRPVDFGYRRRVEMGFRRVDAVVICIPQHHCRRIYRERTSSPVAVLANRYRLRAASSAVSFSSFGNGFLSYHIREHVLAPSRSAAGGPGGLCLVRVSSVDGTNGQRSGRAKKAGPANGRYDEGW</sequence>
<feature type="region of interest" description="Disordered" evidence="1">
    <location>
        <begin position="579"/>
        <end position="603"/>
    </location>
</feature>
<dbReference type="AlphaFoldDB" id="A0A4Y9YBY1"/>
<protein>
    <submittedName>
        <fullName evidence="2">Uncharacterized protein</fullName>
    </submittedName>
</protein>
<name>A0A4Y9YBY1_9AGAM</name>
<comment type="caution">
    <text evidence="2">The sequence shown here is derived from an EMBL/GenBank/DDBJ whole genome shotgun (WGS) entry which is preliminary data.</text>
</comment>